<dbReference type="AlphaFoldDB" id="A0A0A6V7N2"/>
<gene>
    <name evidence="2" type="ORF">NG54_17970</name>
</gene>
<evidence type="ECO:0000256" key="1">
    <source>
        <dbReference type="SAM" id="Phobius"/>
    </source>
</evidence>
<dbReference type="Proteomes" id="UP000030588">
    <property type="component" value="Unassembled WGS sequence"/>
</dbReference>
<evidence type="ECO:0000313" key="2">
    <source>
        <dbReference type="EMBL" id="KHD84065.1"/>
    </source>
</evidence>
<keyword evidence="1" id="KW-0472">Membrane</keyword>
<name>A0A0A6V7N2_9BACI</name>
<keyword evidence="1" id="KW-0812">Transmembrane</keyword>
<feature type="transmembrane region" description="Helical" evidence="1">
    <location>
        <begin position="6"/>
        <end position="26"/>
    </location>
</feature>
<protein>
    <submittedName>
        <fullName evidence="2">Uncharacterized protein</fullName>
    </submittedName>
</protein>
<proteinExistence type="predicted"/>
<dbReference type="EMBL" id="JRUN01000124">
    <property type="protein sequence ID" value="KHD84065.1"/>
    <property type="molecule type" value="Genomic_DNA"/>
</dbReference>
<sequence length="70" mass="8277">MVMQLFFFLIDLSIVLKASFLAFLTWRSSPYFYCNKLSDKVKAASRSCLILYAKEFFIIEEKCGNDEYLR</sequence>
<accession>A0A0A6V7N2</accession>
<organism evidence="2 3">
    <name type="scientific">Heyndrickxia ginsengihumi</name>
    <dbReference type="NCBI Taxonomy" id="363870"/>
    <lineage>
        <taxon>Bacteria</taxon>
        <taxon>Bacillati</taxon>
        <taxon>Bacillota</taxon>
        <taxon>Bacilli</taxon>
        <taxon>Bacillales</taxon>
        <taxon>Bacillaceae</taxon>
        <taxon>Heyndrickxia</taxon>
    </lineage>
</organism>
<reference evidence="2 3" key="1">
    <citation type="submission" date="2014-10" db="EMBL/GenBank/DDBJ databases">
        <title>Draft genome of phytase producing Bacillus ginsengihumi strain M2.11.</title>
        <authorList>
            <person name="Toymentseva A."/>
            <person name="Boulygina E.A."/>
            <person name="Kazakov S.V."/>
            <person name="Kayumov I."/>
            <person name="Suleimanova A.D."/>
            <person name="Mardanova A.M."/>
            <person name="Maria S.N."/>
            <person name="Sergey M.Y."/>
            <person name="Sharipova M.R."/>
        </authorList>
    </citation>
    <scope>NUCLEOTIDE SEQUENCE [LARGE SCALE GENOMIC DNA]</scope>
    <source>
        <strain evidence="2 3">M2.11</strain>
    </source>
</reference>
<comment type="caution">
    <text evidence="2">The sequence shown here is derived from an EMBL/GenBank/DDBJ whole genome shotgun (WGS) entry which is preliminary data.</text>
</comment>
<keyword evidence="1" id="KW-1133">Transmembrane helix</keyword>
<evidence type="ECO:0000313" key="3">
    <source>
        <dbReference type="Proteomes" id="UP000030588"/>
    </source>
</evidence>